<comment type="caution">
    <text evidence="1">The sequence shown here is derived from an EMBL/GenBank/DDBJ whole genome shotgun (WGS) entry which is preliminary data.</text>
</comment>
<dbReference type="Proteomes" id="UP000094527">
    <property type="component" value="Unassembled WGS sequence"/>
</dbReference>
<dbReference type="EMBL" id="LJIJ01000106">
    <property type="protein sequence ID" value="ODN02553.1"/>
    <property type="molecule type" value="Genomic_DNA"/>
</dbReference>
<name>A0A1D2NBC6_ORCCI</name>
<protein>
    <submittedName>
        <fullName evidence="1">Uncharacterized protein</fullName>
    </submittedName>
</protein>
<feature type="non-terminal residue" evidence="1">
    <location>
        <position position="1"/>
    </location>
</feature>
<proteinExistence type="predicted"/>
<gene>
    <name evidence="1" type="ORF">Ocin01_04126</name>
</gene>
<reference evidence="1 2" key="1">
    <citation type="journal article" date="2016" name="Genome Biol. Evol.">
        <title>Gene Family Evolution Reflects Adaptation to Soil Environmental Stressors in the Genome of the Collembolan Orchesella cincta.</title>
        <authorList>
            <person name="Faddeeva-Vakhrusheva A."/>
            <person name="Derks M.F."/>
            <person name="Anvar S.Y."/>
            <person name="Agamennone V."/>
            <person name="Suring W."/>
            <person name="Smit S."/>
            <person name="van Straalen N.M."/>
            <person name="Roelofs D."/>
        </authorList>
    </citation>
    <scope>NUCLEOTIDE SEQUENCE [LARGE SCALE GENOMIC DNA]</scope>
    <source>
        <tissue evidence="1">Mixed pool</tissue>
    </source>
</reference>
<dbReference type="AlphaFoldDB" id="A0A1D2NBC6"/>
<evidence type="ECO:0000313" key="2">
    <source>
        <dbReference type="Proteomes" id="UP000094527"/>
    </source>
</evidence>
<sequence>DWIGLYEILAPGSTEITLYNISNIRLEKTDSTSVPIFENWKLVDTPYLTSTLLMEYAKHFALAVSSKLQHDTVFEPGFGTKKNDHAVVSKFNELNKRLEVSFSAVQQQMSITDNRLIHNLDDISFLEIKRVVMCVKGIYDTALKLTPNMRNCIFAHAVERFFPECLKIIRSISPKVTNLKSEHLTYWEGNEATRKLIFGYMYGMCDILTCLSEWHTCVKGWPVEKDQRQEWMYLGCKLCVINADLYFALSARHYQIHLLRPPQLDQVLPIQPLNLAIKYYENALEQIPEEEHFQVKQCFVPPSDVNRISKADLANEINWKLSTAYLYASDYWVNNPSLGCSQPTQTLTDKKLRIVQFHTDYSELLVSLKCCMEHAEKVTCGKITNEEINERTALAKSSISKISKLVVSKDSAGLNNPTHPLMIDVAFEIETYQNKKGLNAIIVPPDEDSFVIQRSYADVEEVKHSVNFWKIAGAFNENGKLEQPPMHVLEMNMKRLTLGSEADPKP</sequence>
<evidence type="ECO:0000313" key="1">
    <source>
        <dbReference type="EMBL" id="ODN02553.1"/>
    </source>
</evidence>
<organism evidence="1 2">
    <name type="scientific">Orchesella cincta</name>
    <name type="common">Springtail</name>
    <name type="synonym">Podura cincta</name>
    <dbReference type="NCBI Taxonomy" id="48709"/>
    <lineage>
        <taxon>Eukaryota</taxon>
        <taxon>Metazoa</taxon>
        <taxon>Ecdysozoa</taxon>
        <taxon>Arthropoda</taxon>
        <taxon>Hexapoda</taxon>
        <taxon>Collembola</taxon>
        <taxon>Entomobryomorpha</taxon>
        <taxon>Entomobryoidea</taxon>
        <taxon>Orchesellidae</taxon>
        <taxon>Orchesellinae</taxon>
        <taxon>Orchesella</taxon>
    </lineage>
</organism>
<accession>A0A1D2NBC6</accession>
<keyword evidence="2" id="KW-1185">Reference proteome</keyword>